<evidence type="ECO:0000256" key="2">
    <source>
        <dbReference type="ARBA" id="ARBA00012438"/>
    </source>
</evidence>
<name>A0ABV1IBU2_9FIRM</name>
<reference evidence="6 7" key="1">
    <citation type="submission" date="2024-04" db="EMBL/GenBank/DDBJ databases">
        <title>Human intestinal bacterial collection.</title>
        <authorList>
            <person name="Pauvert C."/>
            <person name="Hitch T.C.A."/>
            <person name="Clavel T."/>
        </authorList>
    </citation>
    <scope>NUCLEOTIDE SEQUENCE [LARGE SCALE GENOMIC DNA]</scope>
    <source>
        <strain evidence="6 7">CLA-AA-H181</strain>
    </source>
</reference>
<proteinExistence type="predicted"/>
<comment type="catalytic activity">
    <reaction evidence="1">
        <text>ATP + protein L-histidine = ADP + protein N-phospho-L-histidine.</text>
        <dbReference type="EC" id="2.7.13.3"/>
    </reaction>
</comment>
<dbReference type="InterPro" id="IPR036890">
    <property type="entry name" value="HATPase_C_sf"/>
</dbReference>
<dbReference type="Proteomes" id="UP001494672">
    <property type="component" value="Unassembled WGS sequence"/>
</dbReference>
<dbReference type="PANTHER" id="PTHR43711:SF1">
    <property type="entry name" value="HISTIDINE KINASE 1"/>
    <property type="match status" value="1"/>
</dbReference>
<comment type="caution">
    <text evidence="6">The sequence shown here is derived from an EMBL/GenBank/DDBJ whole genome shotgun (WGS) entry which is preliminary data.</text>
</comment>
<dbReference type="Gene3D" id="3.30.565.10">
    <property type="entry name" value="Histidine kinase-like ATPase, C-terminal domain"/>
    <property type="match status" value="1"/>
</dbReference>
<keyword evidence="7" id="KW-1185">Reference proteome</keyword>
<dbReference type="InterPro" id="IPR050736">
    <property type="entry name" value="Sensor_HK_Regulatory"/>
</dbReference>
<dbReference type="RefSeq" id="WP_208895985.1">
    <property type="nucleotide sequence ID" value="NZ_JBBNGJ010000010.1"/>
</dbReference>
<protein>
    <recommendedName>
        <fullName evidence="2">histidine kinase</fullName>
        <ecNumber evidence="2">2.7.13.3</ecNumber>
    </recommendedName>
</protein>
<evidence type="ECO:0000256" key="5">
    <source>
        <dbReference type="ARBA" id="ARBA00023012"/>
    </source>
</evidence>
<organism evidence="6 7">
    <name type="scientific">Coprococcus aceti</name>
    <dbReference type="NCBI Taxonomy" id="2981786"/>
    <lineage>
        <taxon>Bacteria</taxon>
        <taxon>Bacillati</taxon>
        <taxon>Bacillota</taxon>
        <taxon>Clostridia</taxon>
        <taxon>Lachnospirales</taxon>
        <taxon>Lachnospiraceae</taxon>
        <taxon>Coprococcus</taxon>
    </lineage>
</organism>
<dbReference type="EMBL" id="JBBNGJ010000010">
    <property type="protein sequence ID" value="MEQ2593688.1"/>
    <property type="molecule type" value="Genomic_DNA"/>
</dbReference>
<evidence type="ECO:0000256" key="4">
    <source>
        <dbReference type="ARBA" id="ARBA00022777"/>
    </source>
</evidence>
<dbReference type="EC" id="2.7.13.3" evidence="2"/>
<gene>
    <name evidence="6" type="ORF">AAAU18_12285</name>
</gene>
<dbReference type="PANTHER" id="PTHR43711">
    <property type="entry name" value="TWO-COMPONENT HISTIDINE KINASE"/>
    <property type="match status" value="1"/>
</dbReference>
<sequence length="59" mass="6874">MVSLVNDILDMSRIEAGKIELEDKPFDIRVLADELRNMFQESVEAKNLRFDVELVDFTD</sequence>
<evidence type="ECO:0000313" key="7">
    <source>
        <dbReference type="Proteomes" id="UP001494672"/>
    </source>
</evidence>
<evidence type="ECO:0000256" key="3">
    <source>
        <dbReference type="ARBA" id="ARBA00022679"/>
    </source>
</evidence>
<keyword evidence="3" id="KW-0808">Transferase</keyword>
<evidence type="ECO:0000313" key="6">
    <source>
        <dbReference type="EMBL" id="MEQ2593688.1"/>
    </source>
</evidence>
<accession>A0ABV1IBU2</accession>
<evidence type="ECO:0000256" key="1">
    <source>
        <dbReference type="ARBA" id="ARBA00000085"/>
    </source>
</evidence>
<keyword evidence="4" id="KW-0418">Kinase</keyword>
<keyword evidence="5" id="KW-0902">Two-component regulatory system</keyword>